<name>A0ACA9LZ33_9GLOM</name>
<organism evidence="1 2">
    <name type="scientific">Scutellospora calospora</name>
    <dbReference type="NCBI Taxonomy" id="85575"/>
    <lineage>
        <taxon>Eukaryota</taxon>
        <taxon>Fungi</taxon>
        <taxon>Fungi incertae sedis</taxon>
        <taxon>Mucoromycota</taxon>
        <taxon>Glomeromycotina</taxon>
        <taxon>Glomeromycetes</taxon>
        <taxon>Diversisporales</taxon>
        <taxon>Gigasporaceae</taxon>
        <taxon>Scutellospora</taxon>
    </lineage>
</organism>
<comment type="caution">
    <text evidence="1">The sequence shown here is derived from an EMBL/GenBank/DDBJ whole genome shotgun (WGS) entry which is preliminary data.</text>
</comment>
<reference evidence="1" key="1">
    <citation type="submission" date="2021-06" db="EMBL/GenBank/DDBJ databases">
        <authorList>
            <person name="Kallberg Y."/>
            <person name="Tangrot J."/>
            <person name="Rosling A."/>
        </authorList>
    </citation>
    <scope>NUCLEOTIDE SEQUENCE</scope>
    <source>
        <strain evidence="1">AU212A</strain>
    </source>
</reference>
<keyword evidence="2" id="KW-1185">Reference proteome</keyword>
<accession>A0ACA9LZ33</accession>
<evidence type="ECO:0000313" key="2">
    <source>
        <dbReference type="Proteomes" id="UP000789860"/>
    </source>
</evidence>
<proteinExistence type="predicted"/>
<gene>
    <name evidence="1" type="ORF">SCALOS_LOCUS5364</name>
</gene>
<feature type="non-terminal residue" evidence="1">
    <location>
        <position position="1"/>
    </location>
</feature>
<dbReference type="EMBL" id="CAJVPM010008616">
    <property type="protein sequence ID" value="CAG8556616.1"/>
    <property type="molecule type" value="Genomic_DNA"/>
</dbReference>
<dbReference type="Proteomes" id="UP000789860">
    <property type="component" value="Unassembled WGS sequence"/>
</dbReference>
<protein>
    <submittedName>
        <fullName evidence="1">1159_t:CDS:1</fullName>
    </submittedName>
</protein>
<evidence type="ECO:0000313" key="1">
    <source>
        <dbReference type="EMBL" id="CAG8556616.1"/>
    </source>
</evidence>
<sequence>YIYVESNSDSINSDDYEPTINYESDDNYESIHKKSDIEIPIDNLTESNSYSSFDDYKIIAT</sequence>